<evidence type="ECO:0000313" key="2">
    <source>
        <dbReference type="Proteomes" id="UP000703295"/>
    </source>
</evidence>
<dbReference type="RefSeq" id="WP_204475997.1">
    <property type="nucleotide sequence ID" value="NZ_JACJJW010000022.1"/>
</dbReference>
<accession>A0ABS2EVV2</accession>
<organism evidence="1 2">
    <name type="scientific">Bacteroides mediterraneensis</name>
    <dbReference type="NCBI Taxonomy" id="1841856"/>
    <lineage>
        <taxon>Bacteria</taxon>
        <taxon>Pseudomonadati</taxon>
        <taxon>Bacteroidota</taxon>
        <taxon>Bacteroidia</taxon>
        <taxon>Bacteroidales</taxon>
        <taxon>Bacteroidaceae</taxon>
        <taxon>Bacteroides</taxon>
    </lineage>
</organism>
<protein>
    <recommendedName>
        <fullName evidence="3">Lipoprotein</fullName>
    </recommendedName>
</protein>
<keyword evidence="2" id="KW-1185">Reference proteome</keyword>
<reference evidence="1 2" key="1">
    <citation type="journal article" date="2021" name="Sci. Rep.">
        <title>The distribution of antibiotic resistance genes in chicken gut microbiota commensals.</title>
        <authorList>
            <person name="Juricova H."/>
            <person name="Matiasovicova J."/>
            <person name="Kubasova T."/>
            <person name="Cejkova D."/>
            <person name="Rychlik I."/>
        </authorList>
    </citation>
    <scope>NUCLEOTIDE SEQUENCE [LARGE SCALE GENOMIC DNA]</scope>
    <source>
        <strain evidence="1 2">An801</strain>
    </source>
</reference>
<evidence type="ECO:0008006" key="3">
    <source>
        <dbReference type="Google" id="ProtNLM"/>
    </source>
</evidence>
<gene>
    <name evidence="1" type="ORF">H6A31_09060</name>
</gene>
<evidence type="ECO:0000313" key="1">
    <source>
        <dbReference type="EMBL" id="MBM6758821.1"/>
    </source>
</evidence>
<dbReference type="EMBL" id="JACJJW010000022">
    <property type="protein sequence ID" value="MBM6758821.1"/>
    <property type="molecule type" value="Genomic_DNA"/>
</dbReference>
<dbReference type="Proteomes" id="UP000703295">
    <property type="component" value="Unassembled WGS sequence"/>
</dbReference>
<name>A0ABS2EVV2_9BACE</name>
<proteinExistence type="predicted"/>
<comment type="caution">
    <text evidence="1">The sequence shown here is derived from an EMBL/GenBank/DDBJ whole genome shotgun (WGS) entry which is preliminary data.</text>
</comment>
<sequence>MKYVLLLILSIYISACSNEDLGDICGYYKYEIPDSCTTQVYIYQRSSQYFYIELEHEDYNSDNDNRIFMISGKFSKVPSDSIISDNGKYLGDIKFKKGEVTVYSKFNNKTYIGYKYEESDN</sequence>